<dbReference type="InterPro" id="IPR036259">
    <property type="entry name" value="MFS_trans_sf"/>
</dbReference>
<name>A0A6G3X4S5_9ACTN</name>
<feature type="transmembrane region" description="Helical" evidence="7">
    <location>
        <begin position="305"/>
        <end position="326"/>
    </location>
</feature>
<feature type="transmembrane region" description="Helical" evidence="7">
    <location>
        <begin position="78"/>
        <end position="97"/>
    </location>
</feature>
<keyword evidence="5 7" id="KW-1133">Transmembrane helix</keyword>
<keyword evidence="6 7" id="KW-0472">Membrane</keyword>
<proteinExistence type="predicted"/>
<feature type="transmembrane region" description="Helical" evidence="7">
    <location>
        <begin position="12"/>
        <end position="34"/>
    </location>
</feature>
<dbReference type="InterPro" id="IPR020846">
    <property type="entry name" value="MFS_dom"/>
</dbReference>
<feature type="transmembrane region" description="Helical" evidence="7">
    <location>
        <begin position="103"/>
        <end position="124"/>
    </location>
</feature>
<feature type="transmembrane region" description="Helical" evidence="7">
    <location>
        <begin position="364"/>
        <end position="387"/>
    </location>
</feature>
<feature type="transmembrane region" description="Helical" evidence="7">
    <location>
        <begin position="248"/>
        <end position="268"/>
    </location>
</feature>
<dbReference type="PROSITE" id="PS50850">
    <property type="entry name" value="MFS"/>
    <property type="match status" value="1"/>
</dbReference>
<comment type="subcellular location">
    <subcellularLocation>
        <location evidence="1">Cell membrane</location>
        <topology evidence="1">Multi-pass membrane protein</topology>
    </subcellularLocation>
</comment>
<evidence type="ECO:0000256" key="1">
    <source>
        <dbReference type="ARBA" id="ARBA00004651"/>
    </source>
</evidence>
<keyword evidence="2" id="KW-0813">Transport</keyword>
<feature type="domain" description="Major facilitator superfamily (MFS) profile" evidence="8">
    <location>
        <begin position="172"/>
        <end position="409"/>
    </location>
</feature>
<dbReference type="EMBL" id="JAAGMN010004194">
    <property type="protein sequence ID" value="NEE12663.1"/>
    <property type="molecule type" value="Genomic_DNA"/>
</dbReference>
<dbReference type="SUPFAM" id="SSF103473">
    <property type="entry name" value="MFS general substrate transporter"/>
    <property type="match status" value="1"/>
</dbReference>
<feature type="transmembrane region" description="Helical" evidence="7">
    <location>
        <begin position="275"/>
        <end position="293"/>
    </location>
</feature>
<organism evidence="9">
    <name type="scientific">Streptomyces sp. SID7499</name>
    <dbReference type="NCBI Taxonomy" id="2706086"/>
    <lineage>
        <taxon>Bacteria</taxon>
        <taxon>Bacillati</taxon>
        <taxon>Actinomycetota</taxon>
        <taxon>Actinomycetes</taxon>
        <taxon>Kitasatosporales</taxon>
        <taxon>Streptomycetaceae</taxon>
        <taxon>Streptomyces</taxon>
    </lineage>
</organism>
<dbReference type="AlphaFoldDB" id="A0A6G3X4S5"/>
<accession>A0A6G3X4S5</accession>
<dbReference type="Gene3D" id="1.20.1250.20">
    <property type="entry name" value="MFS general substrate transporter like domains"/>
    <property type="match status" value="1"/>
</dbReference>
<dbReference type="GO" id="GO:0005886">
    <property type="term" value="C:plasma membrane"/>
    <property type="evidence" value="ECO:0007669"/>
    <property type="project" value="UniProtKB-SubCell"/>
</dbReference>
<feature type="transmembrane region" description="Helical" evidence="7">
    <location>
        <begin position="170"/>
        <end position="189"/>
    </location>
</feature>
<feature type="transmembrane region" description="Helical" evidence="7">
    <location>
        <begin position="145"/>
        <end position="164"/>
    </location>
</feature>
<dbReference type="Pfam" id="PF07690">
    <property type="entry name" value="MFS_1"/>
    <property type="match status" value="1"/>
</dbReference>
<keyword evidence="3" id="KW-1003">Cell membrane</keyword>
<evidence type="ECO:0000256" key="2">
    <source>
        <dbReference type="ARBA" id="ARBA00022448"/>
    </source>
</evidence>
<evidence type="ECO:0000256" key="6">
    <source>
        <dbReference type="ARBA" id="ARBA00023136"/>
    </source>
</evidence>
<feature type="transmembrane region" description="Helical" evidence="7">
    <location>
        <begin position="46"/>
        <end position="66"/>
    </location>
</feature>
<keyword evidence="4 7" id="KW-0812">Transmembrane</keyword>
<dbReference type="GO" id="GO:0022857">
    <property type="term" value="F:transmembrane transporter activity"/>
    <property type="evidence" value="ECO:0007669"/>
    <property type="project" value="InterPro"/>
</dbReference>
<evidence type="ECO:0000256" key="4">
    <source>
        <dbReference type="ARBA" id="ARBA00022692"/>
    </source>
</evidence>
<dbReference type="InterPro" id="IPR050171">
    <property type="entry name" value="MFS_Transporters"/>
</dbReference>
<evidence type="ECO:0000256" key="5">
    <source>
        <dbReference type="ARBA" id="ARBA00022989"/>
    </source>
</evidence>
<feature type="transmembrane region" description="Helical" evidence="7">
    <location>
        <begin position="333"/>
        <end position="352"/>
    </location>
</feature>
<dbReference type="InterPro" id="IPR011701">
    <property type="entry name" value="MFS"/>
</dbReference>
<evidence type="ECO:0000313" key="9">
    <source>
        <dbReference type="EMBL" id="NEE12663.1"/>
    </source>
</evidence>
<comment type="caution">
    <text evidence="9">The sequence shown here is derived from an EMBL/GenBank/DDBJ whole genome shotgun (WGS) entry which is preliminary data.</text>
</comment>
<gene>
    <name evidence="9" type="ORF">G3M58_40200</name>
</gene>
<feature type="transmembrane region" description="Helical" evidence="7">
    <location>
        <begin position="210"/>
        <end position="228"/>
    </location>
</feature>
<sequence>MKTYRKVLAHEGIGSLMLLGLFSKIAVVAIPVVLNLAVVLGLDRGFGAAGLVITAWTVGVGIGGPLQGRMMDRHGARPVLLASVAAQVLFWGLGPLLPYEGLIAGALAVGLLNLPGFALVRLRLAVAIPDEDRNAAFALDAMTSNISYMVGPALGVTVATAVSSTASMRGLGVIISLAGLGLALLDPAVKATTSPATAGTQPPKPTFRQWFTPALVPVLMATTATTLATAGYETAIVGGLRHAGQMEFSGLVLTVCGFCSLIGALVYGTIKRPPGFAAIAGLVGLTTVVGGFATGDWRLLCLAMVLPAALCSPAFASTGSAASALAPEGSRGVVMGCYSAALTVGNSVGPALSGAVQDSAGPRWAFVVIGLAGAALSALALAGHLWLGRRPTASSAPEPDRAALAEAKA</sequence>
<protein>
    <submittedName>
        <fullName evidence="9">MFS transporter</fullName>
    </submittedName>
</protein>
<evidence type="ECO:0000259" key="8">
    <source>
        <dbReference type="PROSITE" id="PS50850"/>
    </source>
</evidence>
<reference evidence="9" key="1">
    <citation type="submission" date="2020-01" db="EMBL/GenBank/DDBJ databases">
        <title>Insect and environment-associated Actinomycetes.</title>
        <authorList>
            <person name="Currrie C."/>
            <person name="Chevrette M."/>
            <person name="Carlson C."/>
            <person name="Stubbendieck R."/>
            <person name="Wendt-Pienkowski E."/>
        </authorList>
    </citation>
    <scope>NUCLEOTIDE SEQUENCE</scope>
    <source>
        <strain evidence="9">SID7499</strain>
    </source>
</reference>
<dbReference type="PANTHER" id="PTHR23517:SF13">
    <property type="entry name" value="MAJOR FACILITATOR SUPERFAMILY MFS_1"/>
    <property type="match status" value="1"/>
</dbReference>
<dbReference type="PANTHER" id="PTHR23517">
    <property type="entry name" value="RESISTANCE PROTEIN MDTM, PUTATIVE-RELATED-RELATED"/>
    <property type="match status" value="1"/>
</dbReference>
<evidence type="ECO:0000256" key="3">
    <source>
        <dbReference type="ARBA" id="ARBA00022475"/>
    </source>
</evidence>
<evidence type="ECO:0000256" key="7">
    <source>
        <dbReference type="SAM" id="Phobius"/>
    </source>
</evidence>